<dbReference type="EMBL" id="CM042890">
    <property type="protein sequence ID" value="KAI4312510.1"/>
    <property type="molecule type" value="Genomic_DNA"/>
</dbReference>
<organism evidence="1 2">
    <name type="scientific">Melastoma candidum</name>
    <dbReference type="NCBI Taxonomy" id="119954"/>
    <lineage>
        <taxon>Eukaryota</taxon>
        <taxon>Viridiplantae</taxon>
        <taxon>Streptophyta</taxon>
        <taxon>Embryophyta</taxon>
        <taxon>Tracheophyta</taxon>
        <taxon>Spermatophyta</taxon>
        <taxon>Magnoliopsida</taxon>
        <taxon>eudicotyledons</taxon>
        <taxon>Gunneridae</taxon>
        <taxon>Pentapetalae</taxon>
        <taxon>rosids</taxon>
        <taxon>malvids</taxon>
        <taxon>Myrtales</taxon>
        <taxon>Melastomataceae</taxon>
        <taxon>Melastomatoideae</taxon>
        <taxon>Melastomateae</taxon>
        <taxon>Melastoma</taxon>
    </lineage>
</organism>
<accession>A0ACB9LMC6</accession>
<evidence type="ECO:0000313" key="1">
    <source>
        <dbReference type="EMBL" id="KAI4312510.1"/>
    </source>
</evidence>
<protein>
    <submittedName>
        <fullName evidence="1">Uncharacterized protein</fullName>
    </submittedName>
</protein>
<dbReference type="Proteomes" id="UP001057402">
    <property type="component" value="Chromosome 11"/>
</dbReference>
<gene>
    <name evidence="1" type="ORF">MLD38_037317</name>
</gene>
<name>A0ACB9LMC6_9MYRT</name>
<sequence>MVINVGTLEESKELFIGSDLPKDEADQLTSLLREYSDVFAWSYADMPGLDIDIVQHYIPTDPLVPPKKQKQLRYKPELVLAIKEEVDKLLKVNFIKVACYPQWVANIVPVMKKNGKVRVCADYRDMNKASPKDDFPLPHIDVLVDNTAGFNRFSFMDGFLITL</sequence>
<evidence type="ECO:0000313" key="2">
    <source>
        <dbReference type="Proteomes" id="UP001057402"/>
    </source>
</evidence>
<reference evidence="2" key="1">
    <citation type="journal article" date="2023" name="Front. Plant Sci.">
        <title>Chromosomal-level genome assembly of Melastoma candidum provides insights into trichome evolution.</title>
        <authorList>
            <person name="Zhong Y."/>
            <person name="Wu W."/>
            <person name="Sun C."/>
            <person name="Zou P."/>
            <person name="Liu Y."/>
            <person name="Dai S."/>
            <person name="Zhou R."/>
        </authorList>
    </citation>
    <scope>NUCLEOTIDE SEQUENCE [LARGE SCALE GENOMIC DNA]</scope>
</reference>
<keyword evidence="2" id="KW-1185">Reference proteome</keyword>
<comment type="caution">
    <text evidence="1">The sequence shown here is derived from an EMBL/GenBank/DDBJ whole genome shotgun (WGS) entry which is preliminary data.</text>
</comment>
<proteinExistence type="predicted"/>